<dbReference type="OrthoDB" id="3048815at2759"/>
<organism evidence="1 2">
    <name type="scientific">Armillaria gallica</name>
    <name type="common">Bulbous honey fungus</name>
    <name type="synonym">Armillaria bulbosa</name>
    <dbReference type="NCBI Taxonomy" id="47427"/>
    <lineage>
        <taxon>Eukaryota</taxon>
        <taxon>Fungi</taxon>
        <taxon>Dikarya</taxon>
        <taxon>Basidiomycota</taxon>
        <taxon>Agaricomycotina</taxon>
        <taxon>Agaricomycetes</taxon>
        <taxon>Agaricomycetidae</taxon>
        <taxon>Agaricales</taxon>
        <taxon>Marasmiineae</taxon>
        <taxon>Physalacriaceae</taxon>
        <taxon>Armillaria</taxon>
    </lineage>
</organism>
<dbReference type="STRING" id="47427.A0A2H3DU08"/>
<keyword evidence="2" id="KW-1185">Reference proteome</keyword>
<sequence length="155" mass="17361">MQCSNNLVYGFVKLGLKLMRNGSCKHMKLQDIYYILCVTTLMSTFLDLEASVAHEDVESSDSQDEDEDDFIVDKEEWDDGTDSLMTGLFANLSTPLVGEDRWGSLLERVRVCASTSEILLDGSEGFNLGLLDAAPRLWILLCFPGWEDIVVFHIG</sequence>
<evidence type="ECO:0000313" key="1">
    <source>
        <dbReference type="EMBL" id="PBK94298.1"/>
    </source>
</evidence>
<dbReference type="Proteomes" id="UP000217790">
    <property type="component" value="Unassembled WGS sequence"/>
</dbReference>
<reference evidence="2" key="1">
    <citation type="journal article" date="2017" name="Nat. Ecol. Evol.">
        <title>Genome expansion and lineage-specific genetic innovations in the forest pathogenic fungi Armillaria.</title>
        <authorList>
            <person name="Sipos G."/>
            <person name="Prasanna A.N."/>
            <person name="Walter M.C."/>
            <person name="O'Connor E."/>
            <person name="Balint B."/>
            <person name="Krizsan K."/>
            <person name="Kiss B."/>
            <person name="Hess J."/>
            <person name="Varga T."/>
            <person name="Slot J."/>
            <person name="Riley R."/>
            <person name="Boka B."/>
            <person name="Rigling D."/>
            <person name="Barry K."/>
            <person name="Lee J."/>
            <person name="Mihaltcheva S."/>
            <person name="LaButti K."/>
            <person name="Lipzen A."/>
            <person name="Waldron R."/>
            <person name="Moloney N.M."/>
            <person name="Sperisen C."/>
            <person name="Kredics L."/>
            <person name="Vagvoelgyi C."/>
            <person name="Patrignani A."/>
            <person name="Fitzpatrick D."/>
            <person name="Nagy I."/>
            <person name="Doyle S."/>
            <person name="Anderson J.B."/>
            <person name="Grigoriev I.V."/>
            <person name="Gueldener U."/>
            <person name="Muensterkoetter M."/>
            <person name="Nagy L.G."/>
        </authorList>
    </citation>
    <scope>NUCLEOTIDE SEQUENCE [LARGE SCALE GENOMIC DNA]</scope>
    <source>
        <strain evidence="2">Ar21-2</strain>
    </source>
</reference>
<dbReference type="EMBL" id="KZ293654">
    <property type="protein sequence ID" value="PBK94298.1"/>
    <property type="molecule type" value="Genomic_DNA"/>
</dbReference>
<protein>
    <submittedName>
        <fullName evidence="1">Uncharacterized protein</fullName>
    </submittedName>
</protein>
<accession>A0A2H3DU08</accession>
<dbReference type="AlphaFoldDB" id="A0A2H3DU08"/>
<evidence type="ECO:0000313" key="2">
    <source>
        <dbReference type="Proteomes" id="UP000217790"/>
    </source>
</evidence>
<proteinExistence type="predicted"/>
<name>A0A2H3DU08_ARMGA</name>
<gene>
    <name evidence="1" type="ORF">ARMGADRAFT_1098977</name>
</gene>
<dbReference type="InParanoid" id="A0A2H3DU08"/>